<evidence type="ECO:0000313" key="2">
    <source>
        <dbReference type="EMBL" id="KDQ60095.1"/>
    </source>
</evidence>
<dbReference type="AlphaFoldDB" id="A0A067Q1Q8"/>
<protein>
    <submittedName>
        <fullName evidence="2">Uncharacterized protein</fullName>
    </submittedName>
</protein>
<dbReference type="STRING" id="933084.A0A067Q1Q8"/>
<feature type="region of interest" description="Disordered" evidence="1">
    <location>
        <begin position="1"/>
        <end position="21"/>
    </location>
</feature>
<organism evidence="2 3">
    <name type="scientific">Jaapia argillacea MUCL 33604</name>
    <dbReference type="NCBI Taxonomy" id="933084"/>
    <lineage>
        <taxon>Eukaryota</taxon>
        <taxon>Fungi</taxon>
        <taxon>Dikarya</taxon>
        <taxon>Basidiomycota</taxon>
        <taxon>Agaricomycotina</taxon>
        <taxon>Agaricomycetes</taxon>
        <taxon>Agaricomycetidae</taxon>
        <taxon>Jaapiales</taxon>
        <taxon>Jaapiaceae</taxon>
        <taxon>Jaapia</taxon>
    </lineage>
</organism>
<dbReference type="Pfam" id="PF18759">
    <property type="entry name" value="Plavaka"/>
    <property type="match status" value="1"/>
</dbReference>
<feature type="compositionally biased region" description="Basic and acidic residues" evidence="1">
    <location>
        <begin position="1"/>
        <end position="12"/>
    </location>
</feature>
<evidence type="ECO:0000313" key="3">
    <source>
        <dbReference type="Proteomes" id="UP000027265"/>
    </source>
</evidence>
<accession>A0A067Q1Q8</accession>
<gene>
    <name evidence="2" type="ORF">JAAARDRAFT_126057</name>
</gene>
<dbReference type="EMBL" id="KL197714">
    <property type="protein sequence ID" value="KDQ60095.1"/>
    <property type="molecule type" value="Genomic_DNA"/>
</dbReference>
<proteinExistence type="predicted"/>
<reference evidence="3" key="1">
    <citation type="journal article" date="2014" name="Proc. Natl. Acad. Sci. U.S.A.">
        <title>Extensive sampling of basidiomycete genomes demonstrates inadequacy of the white-rot/brown-rot paradigm for wood decay fungi.</title>
        <authorList>
            <person name="Riley R."/>
            <person name="Salamov A.A."/>
            <person name="Brown D.W."/>
            <person name="Nagy L.G."/>
            <person name="Floudas D."/>
            <person name="Held B.W."/>
            <person name="Levasseur A."/>
            <person name="Lombard V."/>
            <person name="Morin E."/>
            <person name="Otillar R."/>
            <person name="Lindquist E.A."/>
            <person name="Sun H."/>
            <person name="LaButti K.M."/>
            <person name="Schmutz J."/>
            <person name="Jabbour D."/>
            <person name="Luo H."/>
            <person name="Baker S.E."/>
            <person name="Pisabarro A.G."/>
            <person name="Walton J.D."/>
            <person name="Blanchette R.A."/>
            <person name="Henrissat B."/>
            <person name="Martin F."/>
            <person name="Cullen D."/>
            <person name="Hibbett D.S."/>
            <person name="Grigoriev I.V."/>
        </authorList>
    </citation>
    <scope>NUCLEOTIDE SEQUENCE [LARGE SCALE GENOMIC DNA]</scope>
    <source>
        <strain evidence="3">MUCL 33604</strain>
    </source>
</reference>
<sequence>MTGFERVAREQQDSGVGPWGEFEDEDEWELAQFLIKTVGQVQTDKFLKLPIISEQAQPSYKNVNSFLQKIDAIPTQPTPWIHQVVSVAGDQLDDNDELMVEELELWRRDPVECVRELIGNPMFRDHLSYMPELAYRDQEGKVRIFDEMWTGDWWWKIQASLGCFCCNIGLFHS</sequence>
<evidence type="ECO:0000256" key="1">
    <source>
        <dbReference type="SAM" id="MobiDB-lite"/>
    </source>
</evidence>
<dbReference type="OrthoDB" id="2688393at2759"/>
<dbReference type="Proteomes" id="UP000027265">
    <property type="component" value="Unassembled WGS sequence"/>
</dbReference>
<keyword evidence="3" id="KW-1185">Reference proteome</keyword>
<name>A0A067Q1Q8_9AGAM</name>
<dbReference type="InterPro" id="IPR041078">
    <property type="entry name" value="Plavaka"/>
</dbReference>
<dbReference type="InParanoid" id="A0A067Q1Q8"/>
<dbReference type="HOGENOM" id="CLU_006344_5_2_1"/>